<proteinExistence type="predicted"/>
<protein>
    <submittedName>
        <fullName evidence="1">SEC-C motif domain protein</fullName>
    </submittedName>
</protein>
<evidence type="ECO:0000313" key="1">
    <source>
        <dbReference type="EMBL" id="ABW68736.1"/>
    </source>
</evidence>
<organism evidence="1 2">
    <name type="scientific">Desulfosudis oleivorans (strain DSM 6200 / JCM 39069 / Hxd3)</name>
    <name type="common">Desulfococcus oleovorans</name>
    <dbReference type="NCBI Taxonomy" id="96561"/>
    <lineage>
        <taxon>Bacteria</taxon>
        <taxon>Pseudomonadati</taxon>
        <taxon>Thermodesulfobacteriota</taxon>
        <taxon>Desulfobacteria</taxon>
        <taxon>Desulfobacterales</taxon>
        <taxon>Desulfosudaceae</taxon>
        <taxon>Desulfosudis</taxon>
    </lineage>
</organism>
<dbReference type="Pfam" id="PF02810">
    <property type="entry name" value="SEC-C"/>
    <property type="match status" value="1"/>
</dbReference>
<dbReference type="KEGG" id="dol:Dole_2933"/>
<dbReference type="OrthoDB" id="21421at2"/>
<dbReference type="SUPFAM" id="SSF103642">
    <property type="entry name" value="Sec-C motif"/>
    <property type="match status" value="1"/>
</dbReference>
<sequence length="389" mass="44368">MHPSLNAKFVEPPPLRPKELMERNEPCWCGSGKKWKICHRDRHLQPKIQIGKLLKEMYQIEKKGICLHPNASKITCSNKIIKAHTVQRAGGLSRISEKGHVISERKGFENIFKNLGQIVPELIGIGSASTFMGFCSGHDNSLFVPIEKSSFSLNHETSFLLAFRAIAYEYLSKKNAIKIVKIQRDMDKGMDFSTQVSIQNFLHVYQTGCLRGMQDLKGWKAEYDKRFIENDYTSMPHYAVEFKGTLPLVCCGGFYPEVDFDGNKLQLISRGNSKFEHVCINISACGDKSFIAFGWHGINEGPAEQFVKSFKRIKDTEKANAALMLAVEQSENTYFRPSWWNGLNDTNRTHLIDRMRSGVFDSTIRPESTYRNMIKILPDTEVANEIWNV</sequence>
<dbReference type="STRING" id="96561.Dole_2933"/>
<dbReference type="eggNOG" id="COG3012">
    <property type="taxonomic scope" value="Bacteria"/>
</dbReference>
<accession>A8ZYL1</accession>
<gene>
    <name evidence="1" type="ordered locus">Dole_2933</name>
</gene>
<dbReference type="AlphaFoldDB" id="A8ZYL1"/>
<dbReference type="EMBL" id="CP000859">
    <property type="protein sequence ID" value="ABW68736.1"/>
    <property type="molecule type" value="Genomic_DNA"/>
</dbReference>
<reference evidence="1 2" key="1">
    <citation type="submission" date="2007-10" db="EMBL/GenBank/DDBJ databases">
        <title>Complete sequence of Desulfococcus oleovorans Hxd3.</title>
        <authorList>
            <consortium name="US DOE Joint Genome Institute"/>
            <person name="Copeland A."/>
            <person name="Lucas S."/>
            <person name="Lapidus A."/>
            <person name="Barry K."/>
            <person name="Glavina del Rio T."/>
            <person name="Dalin E."/>
            <person name="Tice H."/>
            <person name="Pitluck S."/>
            <person name="Kiss H."/>
            <person name="Brettin T."/>
            <person name="Bruce D."/>
            <person name="Detter J.C."/>
            <person name="Han C."/>
            <person name="Schmutz J."/>
            <person name="Larimer F."/>
            <person name="Land M."/>
            <person name="Hauser L."/>
            <person name="Kyrpides N."/>
            <person name="Kim E."/>
            <person name="Wawrik B."/>
            <person name="Richardson P."/>
        </authorList>
    </citation>
    <scope>NUCLEOTIDE SEQUENCE [LARGE SCALE GENOMIC DNA]</scope>
    <source>
        <strain evidence="2">DSM 6200 / JCM 39069 / Hxd3</strain>
    </source>
</reference>
<keyword evidence="2" id="KW-1185">Reference proteome</keyword>
<dbReference type="RefSeq" id="WP_012176347.1">
    <property type="nucleotide sequence ID" value="NC_009943.1"/>
</dbReference>
<evidence type="ECO:0000313" key="2">
    <source>
        <dbReference type="Proteomes" id="UP000008561"/>
    </source>
</evidence>
<name>A8ZYL1_DESOH</name>
<dbReference type="Proteomes" id="UP000008561">
    <property type="component" value="Chromosome"/>
</dbReference>
<dbReference type="Gene3D" id="3.10.450.50">
    <property type="match status" value="1"/>
</dbReference>
<dbReference type="HOGENOM" id="CLU_050219_0_1_7"/>
<dbReference type="InterPro" id="IPR004027">
    <property type="entry name" value="SEC_C_motif"/>
</dbReference>